<sequence>MHSVLAATLPPFSPNLWHDLQIMLGYDFMRTAFLAGTVISLLAGFVGYFVVLRHQAFASEALSDVAFTGALAGAVLAINPLLMLLFMTVAVALAMGGLGERVQGRDVATGTILAWVLGLGALFLSEFTTQVSGTGTGFSAAQVLFGNMLGISEEQLLTLISIGAPTLLVLIVIARPLLFTSLDPVVAAACRVPVRLLGLLFAVVLAITVSEATMAVGALLVFALILLPAATAHRLTSSPFAAMALAIGIAILLTWVGITLGFYTGYPMSVCISLLAFGCYTAVVGGFTVAFVAPIHYRRKIQ</sequence>
<feature type="transmembrane region" description="Helical" evidence="7">
    <location>
        <begin position="156"/>
        <end position="178"/>
    </location>
</feature>
<dbReference type="InterPro" id="IPR037294">
    <property type="entry name" value="ABC_BtuC-like"/>
</dbReference>
<comment type="similarity">
    <text evidence="2 6">Belongs to the ABC-3 integral membrane protein family.</text>
</comment>
<evidence type="ECO:0000313" key="9">
    <source>
        <dbReference type="Proteomes" id="UP001344906"/>
    </source>
</evidence>
<evidence type="ECO:0000256" key="1">
    <source>
        <dbReference type="ARBA" id="ARBA00004141"/>
    </source>
</evidence>
<evidence type="ECO:0000256" key="5">
    <source>
        <dbReference type="ARBA" id="ARBA00023136"/>
    </source>
</evidence>
<evidence type="ECO:0000256" key="6">
    <source>
        <dbReference type="RuleBase" id="RU003943"/>
    </source>
</evidence>
<dbReference type="Proteomes" id="UP001344906">
    <property type="component" value="Unassembled WGS sequence"/>
</dbReference>
<name>A0ABQ6FQV0_9CHLR</name>
<keyword evidence="3 6" id="KW-0812">Transmembrane</keyword>
<comment type="subcellular location">
    <subcellularLocation>
        <location evidence="6">Cell membrane</location>
        <topology evidence="6">Multi-pass membrane protein</topology>
    </subcellularLocation>
    <subcellularLocation>
        <location evidence="1">Membrane</location>
        <topology evidence="1">Multi-pass membrane protein</topology>
    </subcellularLocation>
</comment>
<dbReference type="EMBL" id="BSRI01000001">
    <property type="protein sequence ID" value="GLV56060.1"/>
    <property type="molecule type" value="Genomic_DNA"/>
</dbReference>
<accession>A0ABQ6FQV0</accession>
<feature type="transmembrane region" description="Helical" evidence="7">
    <location>
        <begin position="239"/>
        <end position="266"/>
    </location>
</feature>
<keyword evidence="6" id="KW-0813">Transport</keyword>
<dbReference type="SUPFAM" id="SSF81345">
    <property type="entry name" value="ABC transporter involved in vitamin B12 uptake, BtuC"/>
    <property type="match status" value="1"/>
</dbReference>
<evidence type="ECO:0000256" key="4">
    <source>
        <dbReference type="ARBA" id="ARBA00022989"/>
    </source>
</evidence>
<keyword evidence="4 7" id="KW-1133">Transmembrane helix</keyword>
<dbReference type="PANTHER" id="PTHR30477">
    <property type="entry name" value="ABC-TRANSPORTER METAL-BINDING PROTEIN"/>
    <property type="match status" value="1"/>
</dbReference>
<evidence type="ECO:0000313" key="8">
    <source>
        <dbReference type="EMBL" id="GLV56060.1"/>
    </source>
</evidence>
<reference evidence="8 9" key="1">
    <citation type="submission" date="2023-02" db="EMBL/GenBank/DDBJ databases">
        <title>Dictyobacter halimunensis sp. nov., a new member of the class Ktedonobacteria from forest soil in a geothermal area.</title>
        <authorList>
            <person name="Rachmania M.K."/>
            <person name="Ningsih F."/>
            <person name="Sakai Y."/>
            <person name="Yabe S."/>
            <person name="Yokota A."/>
            <person name="Sjamsuridzal W."/>
        </authorList>
    </citation>
    <scope>NUCLEOTIDE SEQUENCE [LARGE SCALE GENOMIC DNA]</scope>
    <source>
        <strain evidence="8 9">S3.2.2.5</strain>
    </source>
</reference>
<feature type="transmembrane region" description="Helical" evidence="7">
    <location>
        <begin position="198"/>
        <end position="227"/>
    </location>
</feature>
<keyword evidence="9" id="KW-1185">Reference proteome</keyword>
<evidence type="ECO:0000256" key="7">
    <source>
        <dbReference type="SAM" id="Phobius"/>
    </source>
</evidence>
<proteinExistence type="inferred from homology"/>
<protein>
    <submittedName>
        <fullName evidence="8">ABC transporter permease</fullName>
    </submittedName>
</protein>
<evidence type="ECO:0000256" key="2">
    <source>
        <dbReference type="ARBA" id="ARBA00008034"/>
    </source>
</evidence>
<dbReference type="Pfam" id="PF00950">
    <property type="entry name" value="ABC-3"/>
    <property type="match status" value="1"/>
</dbReference>
<keyword evidence="5 7" id="KW-0472">Membrane</keyword>
<dbReference type="PANTHER" id="PTHR30477:SF13">
    <property type="entry name" value="IRON TRANSPORT SYSTEM MEMBRANE PROTEIN HI_0360-RELATED"/>
    <property type="match status" value="1"/>
</dbReference>
<comment type="caution">
    <text evidence="8">The sequence shown here is derived from an EMBL/GenBank/DDBJ whole genome shotgun (WGS) entry which is preliminary data.</text>
</comment>
<dbReference type="Gene3D" id="1.10.3470.10">
    <property type="entry name" value="ABC transporter involved in vitamin B12 uptake, BtuC"/>
    <property type="match status" value="1"/>
</dbReference>
<gene>
    <name evidence="8" type="ORF">KDH_29040</name>
</gene>
<feature type="transmembrane region" description="Helical" evidence="7">
    <location>
        <begin position="107"/>
        <end position="125"/>
    </location>
</feature>
<feature type="transmembrane region" description="Helical" evidence="7">
    <location>
        <begin position="32"/>
        <end position="51"/>
    </location>
</feature>
<feature type="transmembrane region" description="Helical" evidence="7">
    <location>
        <begin position="71"/>
        <end position="95"/>
    </location>
</feature>
<dbReference type="InterPro" id="IPR001626">
    <property type="entry name" value="ABC_TroCD"/>
</dbReference>
<feature type="transmembrane region" description="Helical" evidence="7">
    <location>
        <begin position="272"/>
        <end position="293"/>
    </location>
</feature>
<organism evidence="8 9">
    <name type="scientific">Dictyobacter halimunensis</name>
    <dbReference type="NCBI Taxonomy" id="3026934"/>
    <lineage>
        <taxon>Bacteria</taxon>
        <taxon>Bacillati</taxon>
        <taxon>Chloroflexota</taxon>
        <taxon>Ktedonobacteria</taxon>
        <taxon>Ktedonobacterales</taxon>
        <taxon>Dictyobacteraceae</taxon>
        <taxon>Dictyobacter</taxon>
    </lineage>
</organism>
<evidence type="ECO:0000256" key="3">
    <source>
        <dbReference type="ARBA" id="ARBA00022692"/>
    </source>
</evidence>
<dbReference type="RefSeq" id="WP_338250939.1">
    <property type="nucleotide sequence ID" value="NZ_BSRI01000001.1"/>
</dbReference>